<dbReference type="PANTHER" id="PTHR24148:SF64">
    <property type="entry name" value="HETEROKARYON INCOMPATIBILITY DOMAIN-CONTAINING PROTEIN"/>
    <property type="match status" value="1"/>
</dbReference>
<dbReference type="EMBL" id="JAADJG010001250">
    <property type="protein sequence ID" value="KAF4419901.1"/>
    <property type="molecule type" value="Genomic_DNA"/>
</dbReference>
<accession>A0A8H4JFV6</accession>
<dbReference type="PANTHER" id="PTHR24148">
    <property type="entry name" value="ANKYRIN REPEAT DOMAIN-CONTAINING PROTEIN 39 HOMOLOG-RELATED"/>
    <property type="match status" value="1"/>
</dbReference>
<evidence type="ECO:0000313" key="3">
    <source>
        <dbReference type="Proteomes" id="UP000605986"/>
    </source>
</evidence>
<comment type="caution">
    <text evidence="2">The sequence shown here is derived from an EMBL/GenBank/DDBJ whole genome shotgun (WGS) entry which is preliminary data.</text>
</comment>
<name>A0A8H4JFV6_9HYPO</name>
<feature type="domain" description="Heterokaryon incompatibility" evidence="1">
    <location>
        <begin position="136"/>
        <end position="217"/>
    </location>
</feature>
<dbReference type="Pfam" id="PF26639">
    <property type="entry name" value="Het-6_barrel"/>
    <property type="match status" value="1"/>
</dbReference>
<evidence type="ECO:0000259" key="1">
    <source>
        <dbReference type="Pfam" id="PF06985"/>
    </source>
</evidence>
<dbReference type="OrthoDB" id="3553147at2759"/>
<keyword evidence="3" id="KW-1185">Reference proteome</keyword>
<gene>
    <name evidence="2" type="ORF">F53441_14414</name>
</gene>
<protein>
    <submittedName>
        <fullName evidence="2">Heterokaryon incompatibility protein 6, OR allele</fullName>
    </submittedName>
</protein>
<dbReference type="Proteomes" id="UP000605986">
    <property type="component" value="Unassembled WGS sequence"/>
</dbReference>
<dbReference type="Pfam" id="PF06985">
    <property type="entry name" value="HET"/>
    <property type="match status" value="1"/>
</dbReference>
<sequence length="679" mass="78056">MLRHLLRRRTCIPLSYSRSTFRRSFHTSHPRWAESSKSTQRTIGQRIATKVKEYTLAFMGLMVFAALVEATPTRDDILDAITRVTGPKTVAYNALSDIPKAVYNPTHQDPAIRQPITRSDEFRVLIVEPGSGDEADDPKERGEQVAKMGSIYKGARRVVIWLGEQTEDVKGAFHTLEEWGKLEWKRSKGLKAEDLDWLAVSNLLKRPWFQRMWILQEAVLGRNPVLVCGFETLPWESLSKCHTNGDLQGIDDGPEMHQAMQAIGTIEHGRAEHHTTHIKIPGRRRGSRQKYTPDFKLVSTLYEARGFQCKDVRDKVFGVLSLATNVSDKDEMLRPNYQAGVEEIFTAVARWEIEKNRSLELLSYCTRKESKHPDLPSWAPDFSDIDDSEAISFLQKRYARPSYKPFYSSLKKEPNTGLERYYQPMFREENGKTVLILSGVMVDTITRVAEVIDDSRMMLQANPDHRDQDTARLNMAEIRKRRAWIEEWVGIALATDPGAACHDKRQSPFRDAIWTLYSFMPQNAVKFWAFPHFGMSQPHWNDFSQALSLNCVRIGGFDIETYVQFLFKGANTKPDQQKHCTTEASYRHLTKIMRYRRFCATATGRMGWVPRSAREGDLVCLLSGAEVPIVLRRMPSEDTTPLYRVVGDAYFDRLMHKRGRLDAWSNSRYYIGGERLCII</sequence>
<proteinExistence type="predicted"/>
<dbReference type="InterPro" id="IPR052895">
    <property type="entry name" value="HetReg/Transcr_Mod"/>
</dbReference>
<dbReference type="InterPro" id="IPR010730">
    <property type="entry name" value="HET"/>
</dbReference>
<dbReference type="AlphaFoldDB" id="A0A8H4JFV6"/>
<reference evidence="2" key="1">
    <citation type="submission" date="2020-01" db="EMBL/GenBank/DDBJ databases">
        <title>Identification and distribution of gene clusters putatively required for synthesis of sphingolipid metabolism inhibitors in phylogenetically diverse species of the filamentous fungus Fusarium.</title>
        <authorList>
            <person name="Kim H.-S."/>
            <person name="Busman M."/>
            <person name="Brown D.W."/>
            <person name="Divon H."/>
            <person name="Uhlig S."/>
            <person name="Proctor R.H."/>
        </authorList>
    </citation>
    <scope>NUCLEOTIDE SEQUENCE</scope>
    <source>
        <strain evidence="2">NRRL 53441</strain>
    </source>
</reference>
<evidence type="ECO:0000313" key="2">
    <source>
        <dbReference type="EMBL" id="KAF4419901.1"/>
    </source>
</evidence>
<organism evidence="2 3">
    <name type="scientific">Fusarium austroafricanum</name>
    <dbReference type="NCBI Taxonomy" id="2364996"/>
    <lineage>
        <taxon>Eukaryota</taxon>
        <taxon>Fungi</taxon>
        <taxon>Dikarya</taxon>
        <taxon>Ascomycota</taxon>
        <taxon>Pezizomycotina</taxon>
        <taxon>Sordariomycetes</taxon>
        <taxon>Hypocreomycetidae</taxon>
        <taxon>Hypocreales</taxon>
        <taxon>Nectriaceae</taxon>
        <taxon>Fusarium</taxon>
        <taxon>Fusarium concolor species complex</taxon>
    </lineage>
</organism>